<proteinExistence type="predicted"/>
<name>A0A1F6D0X2_9BACT</name>
<dbReference type="EMBL" id="MFLC01000020">
    <property type="protein sequence ID" value="OGG55076.1"/>
    <property type="molecule type" value="Genomic_DNA"/>
</dbReference>
<dbReference type="Gene3D" id="3.30.70.141">
    <property type="entry name" value="Nucleoside diphosphate kinase-like domain"/>
    <property type="match status" value="1"/>
</dbReference>
<reference evidence="1 2" key="1">
    <citation type="journal article" date="2016" name="Nat. Commun.">
        <title>Thousands of microbial genomes shed light on interconnected biogeochemical processes in an aquifer system.</title>
        <authorList>
            <person name="Anantharaman K."/>
            <person name="Brown C.T."/>
            <person name="Hug L.A."/>
            <person name="Sharon I."/>
            <person name="Castelle C.J."/>
            <person name="Probst A.J."/>
            <person name="Thomas B.C."/>
            <person name="Singh A."/>
            <person name="Wilkins M.J."/>
            <person name="Karaoz U."/>
            <person name="Brodie E.L."/>
            <person name="Williams K.H."/>
            <person name="Hubbard S.S."/>
            <person name="Banfield J.F."/>
        </authorList>
    </citation>
    <scope>NUCLEOTIDE SEQUENCE [LARGE SCALE GENOMIC DNA]</scope>
</reference>
<dbReference type="Proteomes" id="UP000177659">
    <property type="component" value="Unassembled WGS sequence"/>
</dbReference>
<dbReference type="AlphaFoldDB" id="A0A1F6D0X2"/>
<accession>A0A1F6D0X2</accession>
<dbReference type="InterPro" id="IPR036850">
    <property type="entry name" value="NDK-like_dom_sf"/>
</dbReference>
<protein>
    <submittedName>
        <fullName evidence="1">Uncharacterized protein</fullName>
    </submittedName>
</protein>
<comment type="caution">
    <text evidence="1">The sequence shown here is derived from an EMBL/GenBank/DDBJ whole genome shotgun (WGS) entry which is preliminary data.</text>
</comment>
<evidence type="ECO:0000313" key="1">
    <source>
        <dbReference type="EMBL" id="OGG55076.1"/>
    </source>
</evidence>
<evidence type="ECO:0000313" key="2">
    <source>
        <dbReference type="Proteomes" id="UP000177659"/>
    </source>
</evidence>
<gene>
    <name evidence="1" type="ORF">A3D62_02755</name>
</gene>
<sequence length="152" mass="17857">MRAPVFIKPGCSPRVTQEIIRTLLEEFSLERRCEITLTEAMLRVIYDGIYRLRKRDLWGETKAYLLGKKVLVLIFHIKNRREFDKLVERVGSNLDPEQCAEHSLRYRFGSPTPKTLPSGKLFFYNFVHRPKTPEEARRHFAALFSKEDCIAV</sequence>
<dbReference type="SUPFAM" id="SSF54919">
    <property type="entry name" value="Nucleoside diphosphate kinase, NDK"/>
    <property type="match status" value="1"/>
</dbReference>
<organism evidence="1 2">
    <name type="scientific">Candidatus Kaiserbacteria bacterium RIFCSPHIGHO2_02_FULL_49_11</name>
    <dbReference type="NCBI Taxonomy" id="1798489"/>
    <lineage>
        <taxon>Bacteria</taxon>
        <taxon>Candidatus Kaiseribacteriota</taxon>
    </lineage>
</organism>